<reference evidence="1 2" key="2">
    <citation type="submission" date="2020-09" db="EMBL/GenBank/DDBJ databases">
        <authorList>
            <person name="Chen F.-J."/>
            <person name="Lee Y.-T."/>
        </authorList>
    </citation>
    <scope>NUCLEOTIDE SEQUENCE [LARGE SCALE GENOMIC DNA]</scope>
    <source>
        <strain evidence="1 2">AS39</strain>
    </source>
</reference>
<organism evidence="1 2">
    <name type="scientific">Acinetobacter seifertii</name>
    <dbReference type="NCBI Taxonomy" id="1530123"/>
    <lineage>
        <taxon>Bacteria</taxon>
        <taxon>Pseudomonadati</taxon>
        <taxon>Pseudomonadota</taxon>
        <taxon>Gammaproteobacteria</taxon>
        <taxon>Moraxellales</taxon>
        <taxon>Moraxellaceae</taxon>
        <taxon>Acinetobacter</taxon>
        <taxon>Acinetobacter calcoaceticus/baumannii complex</taxon>
    </lineage>
</organism>
<dbReference type="AlphaFoldDB" id="A0A7H2V932"/>
<dbReference type="NCBIfam" id="TIGR01635">
    <property type="entry name" value="tail_comp_S"/>
    <property type="match status" value="1"/>
</dbReference>
<protein>
    <submittedName>
        <fullName evidence="1">Phage virion morphogenesis protein</fullName>
    </submittedName>
</protein>
<dbReference type="Pfam" id="PF05069">
    <property type="entry name" value="Phage_tail_S"/>
    <property type="match status" value="1"/>
</dbReference>
<reference evidence="2" key="1">
    <citation type="submission" date="2020-09" db="EMBL/GenBank/DDBJ databases">
        <title>Clinical and molecular characterization of Acinetobacter seifertii in Taiwan.</title>
        <authorList>
            <person name="Li L.-H."/>
            <person name="Yang Y.-S."/>
            <person name="Sun J.-R."/>
            <person name="Huang T.-W."/>
            <person name="Huang W.-C."/>
            <person name="Wang Y.-C."/>
            <person name="Kuo T.-H."/>
            <person name="Kuo S.-C."/>
            <person name="Chen T.-L."/>
        </authorList>
    </citation>
    <scope>NUCLEOTIDE SEQUENCE [LARGE SCALE GENOMIC DNA]</scope>
    <source>
        <strain evidence="2">AS39</strain>
    </source>
</reference>
<evidence type="ECO:0000313" key="1">
    <source>
        <dbReference type="EMBL" id="QNX72865.1"/>
    </source>
</evidence>
<dbReference type="Proteomes" id="UP000516666">
    <property type="component" value="Chromosome"/>
</dbReference>
<dbReference type="EMBL" id="CP061646">
    <property type="protein sequence ID" value="QNX72865.1"/>
    <property type="molecule type" value="Genomic_DNA"/>
</dbReference>
<dbReference type="RefSeq" id="WP_191012617.1">
    <property type="nucleotide sequence ID" value="NZ_CP061646.1"/>
</dbReference>
<evidence type="ECO:0000313" key="2">
    <source>
        <dbReference type="Proteomes" id="UP000516666"/>
    </source>
</evidence>
<gene>
    <name evidence="1" type="ORF">IC776_02905</name>
</gene>
<sequence>MEHNLSLLVTHITPLLENLSSSEMAKLNKKVGADLRKSQQSRIAAQLNPDGSSYTPRRLRDGKRLRKKMFSKLKTYRYFRNLSNAERVSVGFINSIGRIAKVHQFGLRDRVEKNGPTTTYSRRELLGFTDAEILKIEQSVLRHVKK</sequence>
<accession>A0A7H2V932</accession>
<proteinExistence type="predicted"/>
<name>A0A7H2V932_9GAMM</name>
<dbReference type="InterPro" id="IPR006522">
    <property type="entry name" value="Phage_virion_morphogenesis"/>
</dbReference>